<dbReference type="SUPFAM" id="SSF55785">
    <property type="entry name" value="PYP-like sensor domain (PAS domain)"/>
    <property type="match status" value="1"/>
</dbReference>
<dbReference type="FunFam" id="3.30.565.10:FF:000006">
    <property type="entry name" value="Sensor histidine kinase WalK"/>
    <property type="match status" value="1"/>
</dbReference>
<evidence type="ECO:0000256" key="2">
    <source>
        <dbReference type="ARBA" id="ARBA00012438"/>
    </source>
</evidence>
<dbReference type="AlphaFoldDB" id="A0A2M8ELK7"/>
<evidence type="ECO:0000256" key="6">
    <source>
        <dbReference type="ARBA" id="ARBA00023012"/>
    </source>
</evidence>
<dbReference type="PROSITE" id="PS50112">
    <property type="entry name" value="PAS"/>
    <property type="match status" value="1"/>
</dbReference>
<dbReference type="Pfam" id="PF00512">
    <property type="entry name" value="HisKA"/>
    <property type="match status" value="1"/>
</dbReference>
<evidence type="ECO:0000256" key="3">
    <source>
        <dbReference type="ARBA" id="ARBA00022553"/>
    </source>
</evidence>
<dbReference type="SUPFAM" id="SSF55874">
    <property type="entry name" value="ATPase domain of HSP90 chaperone/DNA topoisomerase II/histidine kinase"/>
    <property type="match status" value="1"/>
</dbReference>
<proteinExistence type="predicted"/>
<dbReference type="InterPro" id="IPR050736">
    <property type="entry name" value="Sensor_HK_Regulatory"/>
</dbReference>
<dbReference type="PANTHER" id="PTHR43711:SF31">
    <property type="entry name" value="HISTIDINE KINASE"/>
    <property type="match status" value="1"/>
</dbReference>
<evidence type="ECO:0000256" key="4">
    <source>
        <dbReference type="ARBA" id="ARBA00022679"/>
    </source>
</evidence>
<dbReference type="PROSITE" id="PS50109">
    <property type="entry name" value="HIS_KIN"/>
    <property type="match status" value="1"/>
</dbReference>
<reference evidence="10" key="1">
    <citation type="submission" date="2017-09" db="EMBL/GenBank/DDBJ databases">
        <title>Depth-based differentiation of microbial function through sediment-hosted aquifers and enrichment of novel symbionts in the deep terrestrial subsurface.</title>
        <authorList>
            <person name="Probst A.J."/>
            <person name="Ladd B."/>
            <person name="Jarett J.K."/>
            <person name="Geller-Mcgrath D.E."/>
            <person name="Sieber C.M.K."/>
            <person name="Emerson J.B."/>
            <person name="Anantharaman K."/>
            <person name="Thomas B.C."/>
            <person name="Malmstrom R."/>
            <person name="Stieglmeier M."/>
            <person name="Klingl A."/>
            <person name="Woyke T."/>
            <person name="Ryan C.M."/>
            <person name="Banfield J.F."/>
        </authorList>
    </citation>
    <scope>NUCLEOTIDE SEQUENCE [LARGE SCALE GENOMIC DNA]</scope>
</reference>
<feature type="domain" description="Histidine kinase" evidence="7">
    <location>
        <begin position="164"/>
        <end position="383"/>
    </location>
</feature>
<feature type="domain" description="PAS" evidence="8">
    <location>
        <begin position="30"/>
        <end position="103"/>
    </location>
</feature>
<dbReference type="EMBL" id="PFSJ01000020">
    <property type="protein sequence ID" value="PJC23577.1"/>
    <property type="molecule type" value="Genomic_DNA"/>
</dbReference>
<dbReference type="SMART" id="SM00388">
    <property type="entry name" value="HisKA"/>
    <property type="match status" value="1"/>
</dbReference>
<accession>A0A2M8ELK7</accession>
<evidence type="ECO:0000256" key="1">
    <source>
        <dbReference type="ARBA" id="ARBA00000085"/>
    </source>
</evidence>
<dbReference type="CDD" id="cd00082">
    <property type="entry name" value="HisKA"/>
    <property type="match status" value="1"/>
</dbReference>
<dbReference type="InterPro" id="IPR036890">
    <property type="entry name" value="HATPase_C_sf"/>
</dbReference>
<sequence>MEATVNPNSNQLLKQIAKELYINNLELNKQRKRIQEVLFQVAEIIFSIDQKFKIVVFNSSAEIAFNISKEKAIGKHADEIINLISHKNAQPIKTNDYAFLKKDKVKKDFGDPIIVKKESDEGSYYKLNFNNITINSDTKECVVSLSDITDEIELDRKKDEFISIASHELKTPVTIIKTNLWMFEHTLKSKLNESQIRLLNETDEGIRRLSKIVSNLLDISRIEQGRLVIEKKETDINQLIEEVVASYKDLVHKKNLKLIYTKTRIKDTYTDRDKIVEILDNLISNGIKYTKQGHIKLKLSTSTKDIKISVSDTGPGIAKKDYPRLFQKFGRGNAGLKQQTLGASTGLGLYISKRMIEELGGKIGFSSELGKGSTFWFTIPKLYTN</sequence>
<dbReference type="Pfam" id="PF02518">
    <property type="entry name" value="HATPase_c"/>
    <property type="match status" value="1"/>
</dbReference>
<dbReference type="InterPro" id="IPR003594">
    <property type="entry name" value="HATPase_dom"/>
</dbReference>
<dbReference type="SMART" id="SM00387">
    <property type="entry name" value="HATPase_c"/>
    <property type="match status" value="1"/>
</dbReference>
<dbReference type="EC" id="2.7.13.3" evidence="2"/>
<dbReference type="InterPro" id="IPR005467">
    <property type="entry name" value="His_kinase_dom"/>
</dbReference>
<dbReference type="InterPro" id="IPR036097">
    <property type="entry name" value="HisK_dim/P_sf"/>
</dbReference>
<evidence type="ECO:0000313" key="10">
    <source>
        <dbReference type="Proteomes" id="UP000229756"/>
    </source>
</evidence>
<name>A0A2M8ELK7_UNCKA</name>
<dbReference type="InterPro" id="IPR004358">
    <property type="entry name" value="Sig_transdc_His_kin-like_C"/>
</dbReference>
<gene>
    <name evidence="9" type="ORF">CO058_02725</name>
</gene>
<dbReference type="PRINTS" id="PR00344">
    <property type="entry name" value="BCTRLSENSOR"/>
</dbReference>
<dbReference type="Gene3D" id="3.30.450.20">
    <property type="entry name" value="PAS domain"/>
    <property type="match status" value="1"/>
</dbReference>
<dbReference type="PANTHER" id="PTHR43711">
    <property type="entry name" value="TWO-COMPONENT HISTIDINE KINASE"/>
    <property type="match status" value="1"/>
</dbReference>
<dbReference type="GO" id="GO:0000155">
    <property type="term" value="F:phosphorelay sensor kinase activity"/>
    <property type="evidence" value="ECO:0007669"/>
    <property type="project" value="InterPro"/>
</dbReference>
<dbReference type="InterPro" id="IPR035965">
    <property type="entry name" value="PAS-like_dom_sf"/>
</dbReference>
<dbReference type="CDD" id="cd00130">
    <property type="entry name" value="PAS"/>
    <property type="match status" value="1"/>
</dbReference>
<keyword evidence="3" id="KW-0597">Phosphoprotein</keyword>
<evidence type="ECO:0000259" key="8">
    <source>
        <dbReference type="PROSITE" id="PS50112"/>
    </source>
</evidence>
<dbReference type="Gene3D" id="3.30.565.10">
    <property type="entry name" value="Histidine kinase-like ATPase, C-terminal domain"/>
    <property type="match status" value="1"/>
</dbReference>
<organism evidence="9 10">
    <name type="scientific">candidate division WWE3 bacterium CG_4_9_14_0_2_um_filter_35_11</name>
    <dbReference type="NCBI Taxonomy" id="1975077"/>
    <lineage>
        <taxon>Bacteria</taxon>
        <taxon>Katanobacteria</taxon>
    </lineage>
</organism>
<evidence type="ECO:0000313" key="9">
    <source>
        <dbReference type="EMBL" id="PJC23577.1"/>
    </source>
</evidence>
<comment type="catalytic activity">
    <reaction evidence="1">
        <text>ATP + protein L-histidine = ADP + protein N-phospho-L-histidine.</text>
        <dbReference type="EC" id="2.7.13.3"/>
    </reaction>
</comment>
<protein>
    <recommendedName>
        <fullName evidence="2">histidine kinase</fullName>
        <ecNumber evidence="2">2.7.13.3</ecNumber>
    </recommendedName>
</protein>
<dbReference type="SUPFAM" id="SSF47384">
    <property type="entry name" value="Homodimeric domain of signal transducing histidine kinase"/>
    <property type="match status" value="1"/>
</dbReference>
<keyword evidence="4" id="KW-0808">Transferase</keyword>
<evidence type="ECO:0000256" key="5">
    <source>
        <dbReference type="ARBA" id="ARBA00022777"/>
    </source>
</evidence>
<dbReference type="InterPro" id="IPR003661">
    <property type="entry name" value="HisK_dim/P_dom"/>
</dbReference>
<dbReference type="Proteomes" id="UP000229756">
    <property type="component" value="Unassembled WGS sequence"/>
</dbReference>
<keyword evidence="6" id="KW-0902">Two-component regulatory system</keyword>
<dbReference type="Gene3D" id="1.10.287.130">
    <property type="match status" value="1"/>
</dbReference>
<comment type="caution">
    <text evidence="9">The sequence shown here is derived from an EMBL/GenBank/DDBJ whole genome shotgun (WGS) entry which is preliminary data.</text>
</comment>
<keyword evidence="5" id="KW-0418">Kinase</keyword>
<dbReference type="InterPro" id="IPR000014">
    <property type="entry name" value="PAS"/>
</dbReference>
<evidence type="ECO:0000259" key="7">
    <source>
        <dbReference type="PROSITE" id="PS50109"/>
    </source>
</evidence>